<comment type="caution">
    <text evidence="1">The sequence shown here is derived from an EMBL/GenBank/DDBJ whole genome shotgun (WGS) entry which is preliminary data.</text>
</comment>
<reference evidence="1 2" key="1">
    <citation type="submission" date="2024-02" db="EMBL/GenBank/DDBJ databases">
        <title>Rhodopirellula caenicola NBRC 110016.</title>
        <authorList>
            <person name="Ichikawa N."/>
            <person name="Katano-Makiyama Y."/>
            <person name="Hidaka K."/>
        </authorList>
    </citation>
    <scope>NUCLEOTIDE SEQUENCE [LARGE SCALE GENOMIC DNA]</scope>
    <source>
        <strain evidence="1 2">NBRC 110016</strain>
    </source>
</reference>
<keyword evidence="2" id="KW-1185">Reference proteome</keyword>
<evidence type="ECO:0000313" key="1">
    <source>
        <dbReference type="EMBL" id="GAA5510189.1"/>
    </source>
</evidence>
<accession>A0ABP9VYI1</accession>
<sequence>MPFGEVRVGGSRLWVGLGVLEVDRASMVSPPSPAAIAADPPGGGSSSILVAHIWFQL</sequence>
<dbReference type="Proteomes" id="UP001416858">
    <property type="component" value="Unassembled WGS sequence"/>
</dbReference>
<proteinExistence type="predicted"/>
<organism evidence="1 2">
    <name type="scientific">Novipirellula caenicola</name>
    <dbReference type="NCBI Taxonomy" id="1536901"/>
    <lineage>
        <taxon>Bacteria</taxon>
        <taxon>Pseudomonadati</taxon>
        <taxon>Planctomycetota</taxon>
        <taxon>Planctomycetia</taxon>
        <taxon>Pirellulales</taxon>
        <taxon>Pirellulaceae</taxon>
        <taxon>Novipirellula</taxon>
    </lineage>
</organism>
<protein>
    <submittedName>
        <fullName evidence="1">Uncharacterized protein</fullName>
    </submittedName>
</protein>
<evidence type="ECO:0000313" key="2">
    <source>
        <dbReference type="Proteomes" id="UP001416858"/>
    </source>
</evidence>
<name>A0ABP9VYI1_9BACT</name>
<dbReference type="EMBL" id="BAABRO010000020">
    <property type="protein sequence ID" value="GAA5510189.1"/>
    <property type="molecule type" value="Genomic_DNA"/>
</dbReference>
<gene>
    <name evidence="1" type="ORF">Rcae01_05695</name>
</gene>